<dbReference type="PROSITE" id="PS50294">
    <property type="entry name" value="WD_REPEATS_REGION"/>
    <property type="match status" value="1"/>
</dbReference>
<dbReference type="InterPro" id="IPR036322">
    <property type="entry name" value="WD40_repeat_dom_sf"/>
</dbReference>
<dbReference type="PANTHER" id="PTHR47822:SF2">
    <property type="entry name" value="F-BOX AND WD-40 DOMAIN PROTEIN 7"/>
    <property type="match status" value="1"/>
</dbReference>
<gene>
    <name evidence="4" type="ORF">MELIAE_LOCUS7225</name>
</gene>
<dbReference type="InterPro" id="IPR015943">
    <property type="entry name" value="WD40/YVTN_repeat-like_dom_sf"/>
</dbReference>
<evidence type="ECO:0000256" key="1">
    <source>
        <dbReference type="ARBA" id="ARBA00022574"/>
    </source>
</evidence>
<dbReference type="InterPro" id="IPR001680">
    <property type="entry name" value="WD40_rpt"/>
</dbReference>
<dbReference type="SUPFAM" id="SSF50978">
    <property type="entry name" value="WD40 repeat-like"/>
    <property type="match status" value="1"/>
</dbReference>
<dbReference type="OrthoDB" id="10251741at2759"/>
<keyword evidence="5" id="KW-1185">Reference proteome</keyword>
<protein>
    <submittedName>
        <fullName evidence="4">Uncharacterized protein</fullName>
    </submittedName>
</protein>
<dbReference type="AlphaFoldDB" id="A0A9P0B6N9"/>
<keyword evidence="1 3" id="KW-0853">WD repeat</keyword>
<keyword evidence="2" id="KW-0677">Repeat</keyword>
<dbReference type="EMBL" id="OV121135">
    <property type="protein sequence ID" value="CAH0556013.1"/>
    <property type="molecule type" value="Genomic_DNA"/>
</dbReference>
<evidence type="ECO:0000256" key="2">
    <source>
        <dbReference type="ARBA" id="ARBA00022737"/>
    </source>
</evidence>
<evidence type="ECO:0000256" key="3">
    <source>
        <dbReference type="PROSITE-ProRule" id="PRU00221"/>
    </source>
</evidence>
<dbReference type="Proteomes" id="UP001154078">
    <property type="component" value="Chromosome 4"/>
</dbReference>
<evidence type="ECO:0000313" key="5">
    <source>
        <dbReference type="Proteomes" id="UP001154078"/>
    </source>
</evidence>
<dbReference type="Pfam" id="PF00400">
    <property type="entry name" value="WD40"/>
    <property type="match status" value="1"/>
</dbReference>
<proteinExistence type="predicted"/>
<dbReference type="PROSITE" id="PS00678">
    <property type="entry name" value="WD_REPEATS_1"/>
    <property type="match status" value="1"/>
</dbReference>
<dbReference type="PANTHER" id="PTHR47822">
    <property type="entry name" value="CARBOHYDRATE BINDING DOMAIN CONTAINING PROTEIN"/>
    <property type="match status" value="1"/>
</dbReference>
<reference evidence="4" key="1">
    <citation type="submission" date="2021-12" db="EMBL/GenBank/DDBJ databases">
        <authorList>
            <person name="King R."/>
        </authorList>
    </citation>
    <scope>NUCLEOTIDE SEQUENCE</scope>
</reference>
<dbReference type="SMART" id="SM00320">
    <property type="entry name" value="WD40"/>
    <property type="match status" value="5"/>
</dbReference>
<dbReference type="Gene3D" id="2.130.10.10">
    <property type="entry name" value="YVTN repeat-like/Quinoprotein amine dehydrogenase"/>
    <property type="match status" value="2"/>
</dbReference>
<feature type="repeat" description="WD" evidence="3">
    <location>
        <begin position="213"/>
        <end position="255"/>
    </location>
</feature>
<evidence type="ECO:0000313" key="4">
    <source>
        <dbReference type="EMBL" id="CAH0556013.1"/>
    </source>
</evidence>
<accession>A0A9P0B6N9</accession>
<dbReference type="InterPro" id="IPR019775">
    <property type="entry name" value="WD40_repeat_CS"/>
</dbReference>
<name>A0A9P0B6N9_BRAAE</name>
<organism evidence="4 5">
    <name type="scientific">Brassicogethes aeneus</name>
    <name type="common">Rape pollen beetle</name>
    <name type="synonym">Meligethes aeneus</name>
    <dbReference type="NCBI Taxonomy" id="1431903"/>
    <lineage>
        <taxon>Eukaryota</taxon>
        <taxon>Metazoa</taxon>
        <taxon>Ecdysozoa</taxon>
        <taxon>Arthropoda</taxon>
        <taxon>Hexapoda</taxon>
        <taxon>Insecta</taxon>
        <taxon>Pterygota</taxon>
        <taxon>Neoptera</taxon>
        <taxon>Endopterygota</taxon>
        <taxon>Coleoptera</taxon>
        <taxon>Polyphaga</taxon>
        <taxon>Cucujiformia</taxon>
        <taxon>Nitidulidae</taxon>
        <taxon>Meligethinae</taxon>
        <taxon>Brassicogethes</taxon>
    </lineage>
</organism>
<dbReference type="PROSITE" id="PS50082">
    <property type="entry name" value="WD_REPEATS_2"/>
    <property type="match status" value="1"/>
</dbReference>
<sequence length="396" mass="44546">MHGTEITNKLIVRKAAAGPSINNLLAPVRKLSDSEKNFLASRTDADAERPKTKEAETEIQIDGRIVLVSRIISPRETVSVAYTEDFEYLAGGYADGIIRMYRSDNSEPSHKLVDPEVTRSPVTCIKHRPTSKSYPISNTLTCTYTNGCVKCWNYNFNQCVYTIREKRQTYGLTYHPRLPKFVTYGDDMNIYMYDEETRTQERTLTKSDNPNAHDGHTSRIYAACFNPRSNHEVCTGGWDNVVQFWDLRQPHAIRHIGGVHICGEGIDINQKGTELITCAFQKDKSIQHWDYPSGKLIKNVEPDIHQSKLYCGKYVGKDFFVCGGTDPNILRFFDIGMGFTKCLVQDLPTAVYGLDLGPPPKINPANRNAPIQKNELTGVPKIAVAAGKGLFQFEPK</sequence>